<dbReference type="PANTHER" id="PTHR46018">
    <property type="entry name" value="ZINC PHOSPHODIESTERASE ELAC PROTEIN 1"/>
    <property type="match status" value="1"/>
</dbReference>
<dbReference type="Proteomes" id="UP000198582">
    <property type="component" value="Unassembled WGS sequence"/>
</dbReference>
<name>A0A1H8YI09_9PSEU</name>
<protein>
    <submittedName>
        <fullName evidence="3">Ribonuclease BN, tRNA processing enzyme</fullName>
    </submittedName>
</protein>
<dbReference type="EMBL" id="FOEF01000017">
    <property type="protein sequence ID" value="SEP51799.1"/>
    <property type="molecule type" value="Genomic_DNA"/>
</dbReference>
<feature type="compositionally biased region" description="Polar residues" evidence="1">
    <location>
        <begin position="147"/>
        <end position="158"/>
    </location>
</feature>
<feature type="domain" description="Metallo-beta-lactamase" evidence="2">
    <location>
        <begin position="19"/>
        <end position="280"/>
    </location>
</feature>
<dbReference type="InterPro" id="IPR036866">
    <property type="entry name" value="RibonucZ/Hydroxyglut_hydro"/>
</dbReference>
<dbReference type="GO" id="GO:0042781">
    <property type="term" value="F:3'-tRNA processing endoribonuclease activity"/>
    <property type="evidence" value="ECO:0007669"/>
    <property type="project" value="TreeGrafter"/>
</dbReference>
<feature type="region of interest" description="Disordered" evidence="1">
    <location>
        <begin position="82"/>
        <end position="101"/>
    </location>
</feature>
<dbReference type="PANTHER" id="PTHR46018:SF4">
    <property type="entry name" value="METALLO-HYDROLASE YHFI-RELATED"/>
    <property type="match status" value="1"/>
</dbReference>
<dbReference type="InterPro" id="IPR001279">
    <property type="entry name" value="Metallo-B-lactamas"/>
</dbReference>
<evidence type="ECO:0000313" key="4">
    <source>
        <dbReference type="Proteomes" id="UP000198582"/>
    </source>
</evidence>
<organism evidence="3 4">
    <name type="scientific">Amycolatopsis saalfeldensis</name>
    <dbReference type="NCBI Taxonomy" id="394193"/>
    <lineage>
        <taxon>Bacteria</taxon>
        <taxon>Bacillati</taxon>
        <taxon>Actinomycetota</taxon>
        <taxon>Actinomycetes</taxon>
        <taxon>Pseudonocardiales</taxon>
        <taxon>Pseudonocardiaceae</taxon>
        <taxon>Amycolatopsis</taxon>
    </lineage>
</organism>
<accession>A0A1H8YI09</accession>
<evidence type="ECO:0000313" key="3">
    <source>
        <dbReference type="EMBL" id="SEP51799.1"/>
    </source>
</evidence>
<gene>
    <name evidence="3" type="ORF">SAMN04489732_117117</name>
</gene>
<dbReference type="Pfam" id="PF12706">
    <property type="entry name" value="Lactamase_B_2"/>
    <property type="match status" value="1"/>
</dbReference>
<dbReference type="SMART" id="SM00849">
    <property type="entry name" value="Lactamase_B"/>
    <property type="match status" value="1"/>
</dbReference>
<dbReference type="Gene3D" id="3.60.15.10">
    <property type="entry name" value="Ribonuclease Z/Hydroxyacylglutathione hydrolase-like"/>
    <property type="match status" value="1"/>
</dbReference>
<dbReference type="STRING" id="394193.SAMN04489732_117117"/>
<sequence length="330" mass="34447">MTRLTVLGSCGAWPEPGRACTGFLLSHNGFNFVIDLGYGTASRLLTHTAARDVDAVVITHEHPDHMADLSALGRAWHYTVQAPPTPTDPGEGARHGQTASRPLLLPLFCTTGTLRRLEATEPHPHPTTIFDVRDLSSGPQLHPAQEDSATQGPSTAPERSTAPEHGATREPGAAQGLSAARQRGAALELGATPEHGAAQGLGSGWDVGPFQLTAVLLPHHVPNHGVRLSAPGLSVVYSGDCGPSRLLVELARGADLLICEATLQGEPPADEPRQLMTAAEAGRAAAEAKVGTLLLTHFWPGTDRAVSVAEARAEFPGDVLAADEGLTLAL</sequence>
<keyword evidence="4" id="KW-1185">Reference proteome</keyword>
<dbReference type="OrthoDB" id="9800940at2"/>
<dbReference type="CDD" id="cd07716">
    <property type="entry name" value="RNaseZ_short-form-like_MBL-fold"/>
    <property type="match status" value="1"/>
</dbReference>
<proteinExistence type="predicted"/>
<evidence type="ECO:0000259" key="2">
    <source>
        <dbReference type="SMART" id="SM00849"/>
    </source>
</evidence>
<dbReference type="SUPFAM" id="SSF56281">
    <property type="entry name" value="Metallo-hydrolase/oxidoreductase"/>
    <property type="match status" value="1"/>
</dbReference>
<evidence type="ECO:0000256" key="1">
    <source>
        <dbReference type="SAM" id="MobiDB-lite"/>
    </source>
</evidence>
<feature type="region of interest" description="Disordered" evidence="1">
    <location>
        <begin position="118"/>
        <end position="182"/>
    </location>
</feature>
<dbReference type="Pfam" id="PF00753">
    <property type="entry name" value="Lactamase_B"/>
    <property type="match status" value="1"/>
</dbReference>
<reference evidence="4" key="1">
    <citation type="submission" date="2016-10" db="EMBL/GenBank/DDBJ databases">
        <authorList>
            <person name="Varghese N."/>
            <person name="Submissions S."/>
        </authorList>
    </citation>
    <scope>NUCLEOTIDE SEQUENCE [LARGE SCALE GENOMIC DNA]</scope>
    <source>
        <strain evidence="4">DSM 44993</strain>
    </source>
</reference>
<dbReference type="RefSeq" id="WP_091624023.1">
    <property type="nucleotide sequence ID" value="NZ_FOEF01000017.1"/>
</dbReference>
<dbReference type="AlphaFoldDB" id="A0A1H8YI09"/>